<dbReference type="NCBIfam" id="TIGR03609">
    <property type="entry name" value="S_layer_CsaB"/>
    <property type="match status" value="1"/>
</dbReference>
<dbReference type="InterPro" id="IPR019896">
    <property type="entry name" value="Polysacch_pyruvyl_Trfase_CsaB"/>
</dbReference>
<dbReference type="GO" id="GO:0016740">
    <property type="term" value="F:transferase activity"/>
    <property type="evidence" value="ECO:0007669"/>
    <property type="project" value="UniProtKB-KW"/>
</dbReference>
<dbReference type="PANTHER" id="PTHR36836:SF1">
    <property type="entry name" value="COLANIC ACID BIOSYNTHESIS PROTEIN WCAK"/>
    <property type="match status" value="1"/>
</dbReference>
<feature type="domain" description="Polysaccharide pyruvyl transferase" evidence="1">
    <location>
        <begin position="18"/>
        <end position="298"/>
    </location>
</feature>
<comment type="caution">
    <text evidence="2">The sequence shown here is derived from an EMBL/GenBank/DDBJ whole genome shotgun (WGS) entry which is preliminary data.</text>
</comment>
<evidence type="ECO:0000259" key="1">
    <source>
        <dbReference type="Pfam" id="PF04230"/>
    </source>
</evidence>
<evidence type="ECO:0000313" key="3">
    <source>
        <dbReference type="Proteomes" id="UP000219922"/>
    </source>
</evidence>
<organism evidence="2 3">
    <name type="scientific">Bacillus cereus</name>
    <dbReference type="NCBI Taxonomy" id="1396"/>
    <lineage>
        <taxon>Bacteria</taxon>
        <taxon>Bacillati</taxon>
        <taxon>Bacillota</taxon>
        <taxon>Bacilli</taxon>
        <taxon>Bacillales</taxon>
        <taxon>Bacillaceae</taxon>
        <taxon>Bacillus</taxon>
        <taxon>Bacillus cereus group</taxon>
    </lineage>
</organism>
<dbReference type="PANTHER" id="PTHR36836">
    <property type="entry name" value="COLANIC ACID BIOSYNTHESIS PROTEIN WCAK"/>
    <property type="match status" value="1"/>
</dbReference>
<evidence type="ECO:0000313" key="2">
    <source>
        <dbReference type="EMBL" id="PDZ94910.1"/>
    </source>
</evidence>
<keyword evidence="2" id="KW-0808">Transferase</keyword>
<dbReference type="AlphaFoldDB" id="A0A9X6XVJ3"/>
<dbReference type="Pfam" id="PF04230">
    <property type="entry name" value="PS_pyruv_trans"/>
    <property type="match status" value="1"/>
</dbReference>
<protein>
    <submittedName>
        <fullName evidence="2">Polysaccharide pyruvyl transferase CsaB</fullName>
    </submittedName>
</protein>
<dbReference type="Proteomes" id="UP000219922">
    <property type="component" value="Unassembled WGS sequence"/>
</dbReference>
<sequence length="365" mass="41598">MNTERKKIVLSGYYGFDNLGDEAILNYLVNFLKENNMEPIVLSANPEKTTKTYDVKSVNRADFGQVLEVLKKSNGLISGGGSLLQDKTSKKSLMYYLIIMYMAKKVAKKPVYFYGQGVGPIVGKDSKFLTKFILKSTDMMSVRDEESHNFLKNTLKLKKHIDIIHDPVLFYPKNEVDKAPDGFTEEEVRFLDKRPVYVSIRPTEANQNVVNAFFKYLQYLKEKEIPVISFAFHPSQDTKITKDILEKFDNAMFIEKPINLEQGSYILAKSRLVVGMRLHSLILAASQTTPFIGVSYDPKIDSFVKQFGQNVVGDIYNVTGEAIIKESELLLNNEQVSQTIIVDHLEKMKFINDKFNKKLNTIING</sequence>
<gene>
    <name evidence="2" type="primary">csaB</name>
    <name evidence="2" type="ORF">CON36_31270</name>
</gene>
<reference evidence="2 3" key="1">
    <citation type="submission" date="2017-09" db="EMBL/GenBank/DDBJ databases">
        <title>Large-scale bioinformatics analysis of Bacillus genomes uncovers conserved roles of natural products in bacterial physiology.</title>
        <authorList>
            <consortium name="Agbiome Team Llc"/>
            <person name="Bleich R.M."/>
            <person name="Grubbs K.J."/>
            <person name="Santa Maria K.C."/>
            <person name="Allen S.E."/>
            <person name="Farag S."/>
            <person name="Shank E.A."/>
            <person name="Bowers A."/>
        </authorList>
    </citation>
    <scope>NUCLEOTIDE SEQUENCE [LARGE SCALE GENOMIC DNA]</scope>
    <source>
        <strain evidence="2 3">AFS092789</strain>
    </source>
</reference>
<accession>A0A9X6XVJ3</accession>
<proteinExistence type="predicted"/>
<dbReference type="EMBL" id="NVMX01000093">
    <property type="protein sequence ID" value="PDZ94910.1"/>
    <property type="molecule type" value="Genomic_DNA"/>
</dbReference>
<dbReference type="RefSeq" id="WP_098006462.1">
    <property type="nucleotide sequence ID" value="NZ_NUJB01000036.1"/>
</dbReference>
<name>A0A9X6XVJ3_BACCE</name>
<dbReference type="InterPro" id="IPR007345">
    <property type="entry name" value="Polysacch_pyruvyl_Trfase"/>
</dbReference>